<dbReference type="AlphaFoldDB" id="A0A9D2CE47"/>
<sequence length="151" mass="15218">MATTLNLGRVKGSFIYTGTGTDDAGIRSDLSSRGIAALQNDLYIGTADEKVYQYQVSENEGNWVYLFTMKGETGTGAPGPSGAAATISIGTVTTGAAGSQAQVTNAGTASAAVFNFVIPQGAKGADGAAGENGKTPTLTINENGELVAAFE</sequence>
<comment type="caution">
    <text evidence="1">The sequence shown here is derived from an EMBL/GenBank/DDBJ whole genome shotgun (WGS) entry which is preliminary data.</text>
</comment>
<evidence type="ECO:0000313" key="1">
    <source>
        <dbReference type="EMBL" id="HIY77428.1"/>
    </source>
</evidence>
<proteinExistence type="predicted"/>
<dbReference type="Proteomes" id="UP000824135">
    <property type="component" value="Unassembled WGS sequence"/>
</dbReference>
<organism evidence="1 2">
    <name type="scientific">Candidatus Borkfalkia excrementavium</name>
    <dbReference type="NCBI Taxonomy" id="2838505"/>
    <lineage>
        <taxon>Bacteria</taxon>
        <taxon>Bacillati</taxon>
        <taxon>Bacillota</taxon>
        <taxon>Clostridia</taxon>
        <taxon>Christensenellales</taxon>
        <taxon>Christensenellaceae</taxon>
        <taxon>Candidatus Borkfalkia</taxon>
    </lineage>
</organism>
<gene>
    <name evidence="1" type="ORF">H9728_00105</name>
</gene>
<reference evidence="1" key="1">
    <citation type="journal article" date="2021" name="PeerJ">
        <title>Extensive microbial diversity within the chicken gut microbiome revealed by metagenomics and culture.</title>
        <authorList>
            <person name="Gilroy R."/>
            <person name="Ravi A."/>
            <person name="Getino M."/>
            <person name="Pursley I."/>
            <person name="Horton D.L."/>
            <person name="Alikhan N.F."/>
            <person name="Baker D."/>
            <person name="Gharbi K."/>
            <person name="Hall N."/>
            <person name="Watson M."/>
            <person name="Adriaenssens E.M."/>
            <person name="Foster-Nyarko E."/>
            <person name="Jarju S."/>
            <person name="Secka A."/>
            <person name="Antonio M."/>
            <person name="Oren A."/>
            <person name="Chaudhuri R.R."/>
            <person name="La Ragione R."/>
            <person name="Hildebrand F."/>
            <person name="Pallen M.J."/>
        </authorList>
    </citation>
    <scope>NUCLEOTIDE SEQUENCE</scope>
    <source>
        <strain evidence="1">CHK199-9574</strain>
    </source>
</reference>
<accession>A0A9D2CE47</accession>
<reference evidence="1" key="2">
    <citation type="submission" date="2021-04" db="EMBL/GenBank/DDBJ databases">
        <authorList>
            <person name="Gilroy R."/>
        </authorList>
    </citation>
    <scope>NUCLEOTIDE SEQUENCE</scope>
    <source>
        <strain evidence="1">CHK199-9574</strain>
    </source>
</reference>
<name>A0A9D2CE47_9FIRM</name>
<evidence type="ECO:0000313" key="2">
    <source>
        <dbReference type="Proteomes" id="UP000824135"/>
    </source>
</evidence>
<dbReference type="EMBL" id="DXCO01000001">
    <property type="protein sequence ID" value="HIY77428.1"/>
    <property type="molecule type" value="Genomic_DNA"/>
</dbReference>
<protein>
    <submittedName>
        <fullName evidence="1">Uncharacterized protein</fullName>
    </submittedName>
</protein>